<organism evidence="2 3">
    <name type="scientific">Daphnia pulex</name>
    <name type="common">Water flea</name>
    <dbReference type="NCBI Taxonomy" id="6669"/>
    <lineage>
        <taxon>Eukaryota</taxon>
        <taxon>Metazoa</taxon>
        <taxon>Ecdysozoa</taxon>
        <taxon>Arthropoda</taxon>
        <taxon>Crustacea</taxon>
        <taxon>Branchiopoda</taxon>
        <taxon>Diplostraca</taxon>
        <taxon>Cladocera</taxon>
        <taxon>Anomopoda</taxon>
        <taxon>Daphniidae</taxon>
        <taxon>Daphnia</taxon>
    </lineage>
</organism>
<dbReference type="AlphaFoldDB" id="E9HHY2"/>
<sequence length="388" mass="42912">MHPAIQNSLPSNASVMADILATIHEHHAEDNSRELLTSNVLLHHSDAPHEDFVGKVGGWLKHFGAVSSFGIISIITFRFCGVGSFLLKAFPIMSKLLNISCFKRAPTAIAAAPSRSPVIILPRPTYSSQSNASEQSAVPTRGRAPEDTTAAKITTPPLHSRRRGLPSKKTPSSIIIIKSWPTLQYFSKKNNQARLVFNSEADVKKAEKILKEDPKLTGTVKSIAEHKLNYPVVALATGTDKLEELQAEIEYRNEVLKGNVSSIRILSREKGHVKIYVTSKEVQTAVLKSGIIHTNINGFKRHSIRAMDLNREIRSCYRCHSLSHISSNCNSASEDCGKCAEKTHKTNECVHLDSKYKCVNCKNGKHKSDDPKCPERVKAVERLKKLLA</sequence>
<dbReference type="GO" id="GO:2000767">
    <property type="term" value="P:positive regulation of cytoplasmic translation"/>
    <property type="evidence" value="ECO:0000318"/>
    <property type="project" value="GO_Central"/>
</dbReference>
<protein>
    <recommendedName>
        <fullName evidence="4">CCHC-type domain-containing protein</fullName>
    </recommendedName>
</protein>
<dbReference type="Proteomes" id="UP000000305">
    <property type="component" value="Unassembled WGS sequence"/>
</dbReference>
<dbReference type="KEGG" id="dpx:DAPPUDRAFT_114377"/>
<keyword evidence="3" id="KW-1185">Reference proteome</keyword>
<feature type="compositionally biased region" description="Polar residues" evidence="1">
    <location>
        <begin position="125"/>
        <end position="138"/>
    </location>
</feature>
<proteinExistence type="predicted"/>
<gene>
    <name evidence="2" type="ORF">DAPPUDRAFT_114377</name>
</gene>
<dbReference type="PhylomeDB" id="E9HHY2"/>
<name>E9HHY2_DAPPU</name>
<dbReference type="EMBL" id="GL732651">
    <property type="protein sequence ID" value="EFX68629.1"/>
    <property type="molecule type" value="Genomic_DNA"/>
</dbReference>
<evidence type="ECO:0000256" key="1">
    <source>
        <dbReference type="SAM" id="MobiDB-lite"/>
    </source>
</evidence>
<dbReference type="HOGENOM" id="CLU_712231_0_0_1"/>
<dbReference type="OrthoDB" id="8123891at2759"/>
<accession>E9HHY2</accession>
<dbReference type="InParanoid" id="E9HHY2"/>
<evidence type="ECO:0008006" key="4">
    <source>
        <dbReference type="Google" id="ProtNLM"/>
    </source>
</evidence>
<dbReference type="GO" id="GO:0005737">
    <property type="term" value="C:cytoplasm"/>
    <property type="evidence" value="ECO:0000318"/>
    <property type="project" value="GO_Central"/>
</dbReference>
<dbReference type="GO" id="GO:0003727">
    <property type="term" value="F:single-stranded RNA binding"/>
    <property type="evidence" value="ECO:0000318"/>
    <property type="project" value="GO_Central"/>
</dbReference>
<evidence type="ECO:0000313" key="2">
    <source>
        <dbReference type="EMBL" id="EFX68629.1"/>
    </source>
</evidence>
<dbReference type="GO" id="GO:0045182">
    <property type="term" value="F:translation regulator activity"/>
    <property type="evidence" value="ECO:0000318"/>
    <property type="project" value="GO_Central"/>
</dbReference>
<dbReference type="GO" id="GO:0003729">
    <property type="term" value="F:mRNA binding"/>
    <property type="evidence" value="ECO:0000318"/>
    <property type="project" value="GO_Central"/>
</dbReference>
<feature type="region of interest" description="Disordered" evidence="1">
    <location>
        <begin position="125"/>
        <end position="169"/>
    </location>
</feature>
<evidence type="ECO:0000313" key="3">
    <source>
        <dbReference type="Proteomes" id="UP000000305"/>
    </source>
</evidence>
<reference evidence="2 3" key="1">
    <citation type="journal article" date="2011" name="Science">
        <title>The ecoresponsive genome of Daphnia pulex.</title>
        <authorList>
            <person name="Colbourne J.K."/>
            <person name="Pfrender M.E."/>
            <person name="Gilbert D."/>
            <person name="Thomas W.K."/>
            <person name="Tucker A."/>
            <person name="Oakley T.H."/>
            <person name="Tokishita S."/>
            <person name="Aerts A."/>
            <person name="Arnold G.J."/>
            <person name="Basu M.K."/>
            <person name="Bauer D.J."/>
            <person name="Caceres C.E."/>
            <person name="Carmel L."/>
            <person name="Casola C."/>
            <person name="Choi J.H."/>
            <person name="Detter J.C."/>
            <person name="Dong Q."/>
            <person name="Dusheyko S."/>
            <person name="Eads B.D."/>
            <person name="Frohlich T."/>
            <person name="Geiler-Samerotte K.A."/>
            <person name="Gerlach D."/>
            <person name="Hatcher P."/>
            <person name="Jogdeo S."/>
            <person name="Krijgsveld J."/>
            <person name="Kriventseva E.V."/>
            <person name="Kultz D."/>
            <person name="Laforsch C."/>
            <person name="Lindquist E."/>
            <person name="Lopez J."/>
            <person name="Manak J.R."/>
            <person name="Muller J."/>
            <person name="Pangilinan J."/>
            <person name="Patwardhan R.P."/>
            <person name="Pitluck S."/>
            <person name="Pritham E.J."/>
            <person name="Rechtsteiner A."/>
            <person name="Rho M."/>
            <person name="Rogozin I.B."/>
            <person name="Sakarya O."/>
            <person name="Salamov A."/>
            <person name="Schaack S."/>
            <person name="Shapiro H."/>
            <person name="Shiga Y."/>
            <person name="Skalitzky C."/>
            <person name="Smith Z."/>
            <person name="Souvorov A."/>
            <person name="Sung W."/>
            <person name="Tang Z."/>
            <person name="Tsuchiya D."/>
            <person name="Tu H."/>
            <person name="Vos H."/>
            <person name="Wang M."/>
            <person name="Wolf Y.I."/>
            <person name="Yamagata H."/>
            <person name="Yamada T."/>
            <person name="Ye Y."/>
            <person name="Shaw J.R."/>
            <person name="Andrews J."/>
            <person name="Crease T.J."/>
            <person name="Tang H."/>
            <person name="Lucas S.M."/>
            <person name="Robertson H.M."/>
            <person name="Bork P."/>
            <person name="Koonin E.V."/>
            <person name="Zdobnov E.M."/>
            <person name="Grigoriev I.V."/>
            <person name="Lynch M."/>
            <person name="Boore J.L."/>
        </authorList>
    </citation>
    <scope>NUCLEOTIDE SEQUENCE [LARGE SCALE GENOMIC DNA]</scope>
</reference>